<proteinExistence type="inferred from homology"/>
<evidence type="ECO:0000313" key="10">
    <source>
        <dbReference type="Proteomes" id="UP000800035"/>
    </source>
</evidence>
<comment type="subcellular location">
    <subcellularLocation>
        <location evidence="1">Membrane</location>
        <topology evidence="1">Multi-pass membrane protein</topology>
    </subcellularLocation>
</comment>
<dbReference type="PANTHER" id="PTHR33048:SF47">
    <property type="entry name" value="INTEGRAL MEMBRANE PROTEIN-RELATED"/>
    <property type="match status" value="1"/>
</dbReference>
<feature type="transmembrane region" description="Helical" evidence="7">
    <location>
        <begin position="72"/>
        <end position="97"/>
    </location>
</feature>
<gene>
    <name evidence="9" type="ORF">CC80DRAFT_554296</name>
</gene>
<feature type="domain" description="Rhodopsin" evidence="8">
    <location>
        <begin position="63"/>
        <end position="254"/>
    </location>
</feature>
<dbReference type="InterPro" id="IPR052337">
    <property type="entry name" value="SAT4-like"/>
</dbReference>
<dbReference type="Proteomes" id="UP000800035">
    <property type="component" value="Unassembled WGS sequence"/>
</dbReference>
<accession>A0A6A5TFX3</accession>
<protein>
    <recommendedName>
        <fullName evidence="8">Rhodopsin domain-containing protein</fullName>
    </recommendedName>
</protein>
<evidence type="ECO:0000256" key="7">
    <source>
        <dbReference type="SAM" id="Phobius"/>
    </source>
</evidence>
<evidence type="ECO:0000313" key="9">
    <source>
        <dbReference type="EMBL" id="KAF1950542.1"/>
    </source>
</evidence>
<keyword evidence="2 7" id="KW-0812">Transmembrane</keyword>
<dbReference type="PANTHER" id="PTHR33048">
    <property type="entry name" value="PTH11-LIKE INTEGRAL MEMBRANE PROTEIN (AFU_ORTHOLOGUE AFUA_5G11245)"/>
    <property type="match status" value="1"/>
</dbReference>
<evidence type="ECO:0000259" key="8">
    <source>
        <dbReference type="Pfam" id="PF20684"/>
    </source>
</evidence>
<comment type="similarity">
    <text evidence="5">Belongs to the SAT4 family.</text>
</comment>
<dbReference type="GO" id="GO:0016020">
    <property type="term" value="C:membrane"/>
    <property type="evidence" value="ECO:0007669"/>
    <property type="project" value="UniProtKB-SubCell"/>
</dbReference>
<feature type="transmembrane region" description="Helical" evidence="7">
    <location>
        <begin position="227"/>
        <end position="250"/>
    </location>
</feature>
<keyword evidence="3 7" id="KW-1133">Transmembrane helix</keyword>
<evidence type="ECO:0000256" key="1">
    <source>
        <dbReference type="ARBA" id="ARBA00004141"/>
    </source>
</evidence>
<sequence>MPSPDLLNRPMATPPPGVVPDFKHPQGETALAYLTLAIALSSVTLFAWFRFLVKLWLVRTLHLEDYFIPFAWWYRVGFICYNISIVLIKVSMLIQVLRIFVPRGAQSKTYWACHALIWMNSLYYVIAVFLMIFTCRPISKAWQPWIEGHCLDMAEISISTSIVNLVGDLSILFLTQVKIWNLMRMERQQRIKLSVVFCAALIPCGFAIMCLYYNAKQKNGHDFTYHSAYMAIACYGEIASGMFVLFLPMLPRFFTHMKEIASTFTSTAQRKQNNGLEFSDIGARSHASRGGHWADATAVRDPGRTHSLWHVSYSERGSNEDRRPIMPSSGGSVRGWDTARSAGDTSIVVKTEVSVMSNEPRR</sequence>
<dbReference type="AlphaFoldDB" id="A0A6A5TFX3"/>
<feature type="transmembrane region" description="Helical" evidence="7">
    <location>
        <begin position="30"/>
        <end position="52"/>
    </location>
</feature>
<dbReference type="OrthoDB" id="4682787at2759"/>
<evidence type="ECO:0000256" key="6">
    <source>
        <dbReference type="SAM" id="MobiDB-lite"/>
    </source>
</evidence>
<feature type="region of interest" description="Disordered" evidence="6">
    <location>
        <begin position="313"/>
        <end position="339"/>
    </location>
</feature>
<evidence type="ECO:0000256" key="2">
    <source>
        <dbReference type="ARBA" id="ARBA00022692"/>
    </source>
</evidence>
<keyword evidence="10" id="KW-1185">Reference proteome</keyword>
<feature type="transmembrane region" description="Helical" evidence="7">
    <location>
        <begin position="195"/>
        <end position="215"/>
    </location>
</feature>
<name>A0A6A5TFX3_9PLEO</name>
<keyword evidence="4 7" id="KW-0472">Membrane</keyword>
<reference evidence="9" key="1">
    <citation type="journal article" date="2020" name="Stud. Mycol.">
        <title>101 Dothideomycetes genomes: a test case for predicting lifestyles and emergence of pathogens.</title>
        <authorList>
            <person name="Haridas S."/>
            <person name="Albert R."/>
            <person name="Binder M."/>
            <person name="Bloem J."/>
            <person name="Labutti K."/>
            <person name="Salamov A."/>
            <person name="Andreopoulos B."/>
            <person name="Baker S."/>
            <person name="Barry K."/>
            <person name="Bills G."/>
            <person name="Bluhm B."/>
            <person name="Cannon C."/>
            <person name="Castanera R."/>
            <person name="Culley D."/>
            <person name="Daum C."/>
            <person name="Ezra D."/>
            <person name="Gonzalez J."/>
            <person name="Henrissat B."/>
            <person name="Kuo A."/>
            <person name="Liang C."/>
            <person name="Lipzen A."/>
            <person name="Lutzoni F."/>
            <person name="Magnuson J."/>
            <person name="Mondo S."/>
            <person name="Nolan M."/>
            <person name="Ohm R."/>
            <person name="Pangilinan J."/>
            <person name="Park H.-J."/>
            <person name="Ramirez L."/>
            <person name="Alfaro M."/>
            <person name="Sun H."/>
            <person name="Tritt A."/>
            <person name="Yoshinaga Y."/>
            <person name="Zwiers L.-H."/>
            <person name="Turgeon B."/>
            <person name="Goodwin S."/>
            <person name="Spatafora J."/>
            <person name="Crous P."/>
            <person name="Grigoriev I."/>
        </authorList>
    </citation>
    <scope>NUCLEOTIDE SEQUENCE</scope>
    <source>
        <strain evidence="9">CBS 675.92</strain>
    </source>
</reference>
<feature type="transmembrane region" description="Helical" evidence="7">
    <location>
        <begin position="109"/>
        <end position="133"/>
    </location>
</feature>
<dbReference type="InterPro" id="IPR049326">
    <property type="entry name" value="Rhodopsin_dom_fungi"/>
</dbReference>
<dbReference type="Pfam" id="PF20684">
    <property type="entry name" value="Fung_rhodopsin"/>
    <property type="match status" value="1"/>
</dbReference>
<evidence type="ECO:0000256" key="5">
    <source>
        <dbReference type="ARBA" id="ARBA00038359"/>
    </source>
</evidence>
<evidence type="ECO:0000256" key="4">
    <source>
        <dbReference type="ARBA" id="ARBA00023136"/>
    </source>
</evidence>
<evidence type="ECO:0000256" key="3">
    <source>
        <dbReference type="ARBA" id="ARBA00022989"/>
    </source>
</evidence>
<organism evidence="9 10">
    <name type="scientific">Byssothecium circinans</name>
    <dbReference type="NCBI Taxonomy" id="147558"/>
    <lineage>
        <taxon>Eukaryota</taxon>
        <taxon>Fungi</taxon>
        <taxon>Dikarya</taxon>
        <taxon>Ascomycota</taxon>
        <taxon>Pezizomycotina</taxon>
        <taxon>Dothideomycetes</taxon>
        <taxon>Pleosporomycetidae</taxon>
        <taxon>Pleosporales</taxon>
        <taxon>Massarineae</taxon>
        <taxon>Massarinaceae</taxon>
        <taxon>Byssothecium</taxon>
    </lineage>
</organism>
<dbReference type="EMBL" id="ML977025">
    <property type="protein sequence ID" value="KAF1950542.1"/>
    <property type="molecule type" value="Genomic_DNA"/>
</dbReference>